<comment type="similarity">
    <text evidence="9 10">Belongs to the TrpA family.</text>
</comment>
<dbReference type="Gene3D" id="3.20.20.70">
    <property type="entry name" value="Aldolase class I"/>
    <property type="match status" value="1"/>
</dbReference>
<dbReference type="EMBL" id="SMAF01000015">
    <property type="protein sequence ID" value="TCS96329.1"/>
    <property type="molecule type" value="Genomic_DNA"/>
</dbReference>
<comment type="pathway">
    <text evidence="2 9">Amino-acid biosynthesis; L-tryptophan biosynthesis; L-tryptophan from chorismate: step 5/5.</text>
</comment>
<dbReference type="Pfam" id="PF00290">
    <property type="entry name" value="Trp_syntA"/>
    <property type="match status" value="1"/>
</dbReference>
<evidence type="ECO:0000256" key="10">
    <source>
        <dbReference type="RuleBase" id="RU003662"/>
    </source>
</evidence>
<evidence type="ECO:0000256" key="7">
    <source>
        <dbReference type="ARBA" id="ARBA00023239"/>
    </source>
</evidence>
<dbReference type="UniPathway" id="UPA00035">
    <property type="reaction ID" value="UER00044"/>
</dbReference>
<evidence type="ECO:0000256" key="8">
    <source>
        <dbReference type="ARBA" id="ARBA00049047"/>
    </source>
</evidence>
<dbReference type="PROSITE" id="PS00167">
    <property type="entry name" value="TRP_SYNTHASE_ALPHA"/>
    <property type="match status" value="1"/>
</dbReference>
<dbReference type="PANTHER" id="PTHR43406">
    <property type="entry name" value="TRYPTOPHAN SYNTHASE, ALPHA CHAIN"/>
    <property type="match status" value="1"/>
</dbReference>
<dbReference type="SUPFAM" id="SSF51366">
    <property type="entry name" value="Ribulose-phoshate binding barrel"/>
    <property type="match status" value="1"/>
</dbReference>
<comment type="catalytic activity">
    <reaction evidence="8 9">
        <text>(1S,2R)-1-C-(indol-3-yl)glycerol 3-phosphate + L-serine = D-glyceraldehyde 3-phosphate + L-tryptophan + H2O</text>
        <dbReference type="Rhea" id="RHEA:10532"/>
        <dbReference type="ChEBI" id="CHEBI:15377"/>
        <dbReference type="ChEBI" id="CHEBI:33384"/>
        <dbReference type="ChEBI" id="CHEBI:57912"/>
        <dbReference type="ChEBI" id="CHEBI:58866"/>
        <dbReference type="ChEBI" id="CHEBI:59776"/>
        <dbReference type="EC" id="4.2.1.20"/>
    </reaction>
</comment>
<dbReference type="InterPro" id="IPR013785">
    <property type="entry name" value="Aldolase_TIM"/>
</dbReference>
<keyword evidence="5 9" id="KW-0822">Tryptophan biosynthesis</keyword>
<dbReference type="FunFam" id="3.20.20.70:FF:000037">
    <property type="entry name" value="Tryptophan synthase alpha chain"/>
    <property type="match status" value="1"/>
</dbReference>
<evidence type="ECO:0000313" key="12">
    <source>
        <dbReference type="Proteomes" id="UP000294599"/>
    </source>
</evidence>
<dbReference type="GO" id="GO:0004834">
    <property type="term" value="F:tryptophan synthase activity"/>
    <property type="evidence" value="ECO:0007669"/>
    <property type="project" value="UniProtKB-UniRule"/>
</dbReference>
<dbReference type="NCBIfam" id="TIGR00262">
    <property type="entry name" value="trpA"/>
    <property type="match status" value="1"/>
</dbReference>
<evidence type="ECO:0000256" key="9">
    <source>
        <dbReference type="HAMAP-Rule" id="MF_00131"/>
    </source>
</evidence>
<dbReference type="InterPro" id="IPR002028">
    <property type="entry name" value="Trp_synthase_suA"/>
</dbReference>
<dbReference type="EC" id="4.2.1.20" evidence="9"/>
<comment type="subunit">
    <text evidence="3 9">Tetramer of two alpha and two beta chains.</text>
</comment>
<evidence type="ECO:0000256" key="2">
    <source>
        <dbReference type="ARBA" id="ARBA00004733"/>
    </source>
</evidence>
<reference evidence="11 12" key="1">
    <citation type="submission" date="2019-03" db="EMBL/GenBank/DDBJ databases">
        <title>Genomic Encyclopedia of Type Strains, Phase IV (KMG-IV): sequencing the most valuable type-strain genomes for metagenomic binning, comparative biology and taxonomic classification.</title>
        <authorList>
            <person name="Goeker M."/>
        </authorList>
    </citation>
    <scope>NUCLEOTIDE SEQUENCE [LARGE SCALE GENOMIC DNA]</scope>
    <source>
        <strain evidence="11 12">DSM 21944</strain>
    </source>
</reference>
<keyword evidence="12" id="KW-1185">Reference proteome</keyword>
<dbReference type="AlphaFoldDB" id="A0A4S3KZA0"/>
<evidence type="ECO:0000256" key="4">
    <source>
        <dbReference type="ARBA" id="ARBA00022605"/>
    </source>
</evidence>
<evidence type="ECO:0000256" key="1">
    <source>
        <dbReference type="ARBA" id="ARBA00003365"/>
    </source>
</evidence>
<dbReference type="InterPro" id="IPR018204">
    <property type="entry name" value="Trp_synthase_alpha_AS"/>
</dbReference>
<comment type="caution">
    <text evidence="11">The sequence shown here is derived from an EMBL/GenBank/DDBJ whole genome shotgun (WGS) entry which is preliminary data.</text>
</comment>
<evidence type="ECO:0000313" key="11">
    <source>
        <dbReference type="EMBL" id="TCS96329.1"/>
    </source>
</evidence>
<keyword evidence="6 9" id="KW-0057">Aromatic amino acid biosynthesis</keyword>
<dbReference type="OrthoDB" id="9804578at2"/>
<evidence type="ECO:0000256" key="6">
    <source>
        <dbReference type="ARBA" id="ARBA00023141"/>
    </source>
</evidence>
<comment type="function">
    <text evidence="1 9">The alpha subunit is responsible for the aldol cleavage of indoleglycerol phosphate to indole and glyceraldehyde 3-phosphate.</text>
</comment>
<dbReference type="InterPro" id="IPR011060">
    <property type="entry name" value="RibuloseP-bd_barrel"/>
</dbReference>
<dbReference type="HAMAP" id="MF_00131">
    <property type="entry name" value="Trp_synth_alpha"/>
    <property type="match status" value="1"/>
</dbReference>
<feature type="active site" description="Proton acceptor" evidence="9">
    <location>
        <position position="54"/>
    </location>
</feature>
<feature type="active site" description="Proton acceptor" evidence="9">
    <location>
        <position position="65"/>
    </location>
</feature>
<dbReference type="CDD" id="cd04724">
    <property type="entry name" value="Tryptophan_synthase_alpha"/>
    <property type="match status" value="1"/>
</dbReference>
<keyword evidence="4 9" id="KW-0028">Amino-acid biosynthesis</keyword>
<dbReference type="PANTHER" id="PTHR43406:SF1">
    <property type="entry name" value="TRYPTOPHAN SYNTHASE ALPHA CHAIN, CHLOROPLASTIC"/>
    <property type="match status" value="1"/>
</dbReference>
<dbReference type="RefSeq" id="WP_123522207.1">
    <property type="nucleotide sequence ID" value="NZ_JBHLWF010000012.1"/>
</dbReference>
<dbReference type="GO" id="GO:0005829">
    <property type="term" value="C:cytosol"/>
    <property type="evidence" value="ECO:0007669"/>
    <property type="project" value="TreeGrafter"/>
</dbReference>
<accession>A0A4S3KZA0</accession>
<keyword evidence="7 9" id="KW-0456">Lyase</keyword>
<protein>
    <recommendedName>
        <fullName evidence="9">Tryptophan synthase alpha chain</fullName>
        <ecNumber evidence="9">4.2.1.20</ecNumber>
    </recommendedName>
</protein>
<evidence type="ECO:0000256" key="3">
    <source>
        <dbReference type="ARBA" id="ARBA00011270"/>
    </source>
</evidence>
<gene>
    <name evidence="9" type="primary">trpA</name>
    <name evidence="11" type="ORF">EDC25_11517</name>
</gene>
<organism evidence="11 12">
    <name type="scientific">Pseudofulvimonas gallinarii</name>
    <dbReference type="NCBI Taxonomy" id="634155"/>
    <lineage>
        <taxon>Bacteria</taxon>
        <taxon>Pseudomonadati</taxon>
        <taxon>Pseudomonadota</taxon>
        <taxon>Gammaproteobacteria</taxon>
        <taxon>Lysobacterales</taxon>
        <taxon>Rhodanobacteraceae</taxon>
        <taxon>Pseudofulvimonas</taxon>
    </lineage>
</organism>
<proteinExistence type="inferred from homology"/>
<evidence type="ECO:0000256" key="5">
    <source>
        <dbReference type="ARBA" id="ARBA00022822"/>
    </source>
</evidence>
<sequence length="274" mass="27885">MSATVHNRIDVRFAALREQGRTALIPFITAGDPSIEATLAAMKAAVAAGADLIELGVPFSDPMADGPVIQKASERAIAAGTDAPAVFELVNRFRAGDTCTPVVLMGYLNPVEIHGRERFAREAAAAGVDGLLLVDAPLEEAAPFQALLSEQGLHQILLAAPTTGGERRAQLASAATGFIYYVAFAGVTGAARLNAQAVSAPVAALRELANVPVVIGFGVRDAASAREVGALADGVVVGSALVERMATATDPATAGATAGEFLGSLRAALDSTAK</sequence>
<dbReference type="Proteomes" id="UP000294599">
    <property type="component" value="Unassembled WGS sequence"/>
</dbReference>
<name>A0A4S3KZA0_9GAMM</name>